<dbReference type="InterPro" id="IPR027477">
    <property type="entry name" value="Succ_DH/fumarate_Rdtase_cat_sf"/>
</dbReference>
<evidence type="ECO:0000313" key="16">
    <source>
        <dbReference type="EMBL" id="SJM36584.1"/>
    </source>
</evidence>
<dbReference type="Gene3D" id="3.90.700.10">
    <property type="entry name" value="Succinate dehydrogenase/fumarate reductase flavoprotein, catalytic domain"/>
    <property type="match status" value="1"/>
</dbReference>
<dbReference type="Gene3D" id="1.20.58.100">
    <property type="entry name" value="Fumarate reductase/succinate dehydrogenase flavoprotein-like, C-terminal domain"/>
    <property type="match status" value="1"/>
</dbReference>
<evidence type="ECO:0000256" key="9">
    <source>
        <dbReference type="ARBA" id="ARBA00023002"/>
    </source>
</evidence>
<feature type="domain" description="FAD-dependent oxidoreductase 2 FAD-binding" evidence="14">
    <location>
        <begin position="39"/>
        <end position="434"/>
    </location>
</feature>
<dbReference type="GO" id="GO:0008734">
    <property type="term" value="F:L-aspartate oxidase activity"/>
    <property type="evidence" value="ECO:0007669"/>
    <property type="project" value="UniProtKB-UniRule"/>
</dbReference>
<evidence type="ECO:0000256" key="7">
    <source>
        <dbReference type="ARBA" id="ARBA00022642"/>
    </source>
</evidence>
<keyword evidence="9 12" id="KW-0560">Oxidoreductase</keyword>
<evidence type="ECO:0000256" key="8">
    <source>
        <dbReference type="ARBA" id="ARBA00022827"/>
    </source>
</evidence>
<evidence type="ECO:0000256" key="12">
    <source>
        <dbReference type="RuleBase" id="RU362049"/>
    </source>
</evidence>
<dbReference type="GO" id="GO:0034628">
    <property type="term" value="P:'de novo' NAD+ biosynthetic process from L-aspartate"/>
    <property type="evidence" value="ECO:0007669"/>
    <property type="project" value="TreeGrafter"/>
</dbReference>
<protein>
    <recommendedName>
        <fullName evidence="5 11">L-aspartate oxidase</fullName>
        <ecNumber evidence="4 11">1.4.3.16</ecNumber>
    </recommendedName>
</protein>
<dbReference type="EMBL" id="FUGD01000050">
    <property type="protein sequence ID" value="SJM36584.1"/>
    <property type="molecule type" value="Genomic_DNA"/>
</dbReference>
<dbReference type="InterPro" id="IPR036188">
    <property type="entry name" value="FAD/NAD-bd_sf"/>
</dbReference>
<dbReference type="STRING" id="1945520.A1019T_00545"/>
<dbReference type="SUPFAM" id="SSF56425">
    <property type="entry name" value="Succinate dehydrogenase/fumarate reductase flavoprotein, catalytic domain"/>
    <property type="match status" value="1"/>
</dbReference>
<reference evidence="17" key="1">
    <citation type="submission" date="2017-02" db="EMBL/GenBank/DDBJ databases">
        <authorList>
            <person name="Mornico D."/>
        </authorList>
    </citation>
    <scope>NUCLEOTIDE SEQUENCE [LARGE SCALE GENOMIC DNA]</scope>
</reference>
<sequence>MPTPKTSAPSCSSAVTDAKSVHKTGPDFLQETTTTQYCDVLIIGAGLAGLATALSLPKQLKVTVLAKEGLTACSSYYAQGGIAAVIDSQDKVSDHVSDTLIAGDGLCNVEATSQILIQGSNAISWLLSHNVPFTTNDEGQSLNETKIDTQLASLHLTQEGGHGCRRVAHADDATGRHIMIRLQQQASQADNISLLPFHEALSLITEDAKQTTTTRRCIGAKVIDTQTHNLITFNSKAVVLASGGLGQLFSRATAPNVCVGDGIMMAWEAGCRLANLEFIQFHPTGLVYNDENGSSNFLISEAVRGEGGLLRCPISHERFMPNYDTREELAPRDIVARAIANEIANNNVGYVHLDISHKPADFIKQHFPDIYAHCLSLGIDITQQPIPVAPTAHYTCGGVVANASGQTDVTGLYAAGEVANTGLHGANRLASNSLLECVVVGRKIASQLARQLTNASPLDTESSDNPDESTLAESVTHTKSPSLTQLIVPTEHLNSSVEMTDFSLSPDDFDLEDQLTSLKQLMTDNMGIKRNEASLKQALDQVIRLKQQLSLLPTDPVAEQNSSLNRFRFDRLLTLASLLLQSALTRTESRGGHYREDYPSVTHSPATSIVTPLCSQADEFSRNVKPIDNIAELKLNKQSSSKRAILVAKAS</sequence>
<evidence type="ECO:0000256" key="5">
    <source>
        <dbReference type="ARBA" id="ARBA00021901"/>
    </source>
</evidence>
<dbReference type="FunFam" id="3.90.700.10:FF:000002">
    <property type="entry name" value="L-aspartate oxidase"/>
    <property type="match status" value="1"/>
</dbReference>
<dbReference type="InterPro" id="IPR005288">
    <property type="entry name" value="NadB"/>
</dbReference>
<evidence type="ECO:0000256" key="2">
    <source>
        <dbReference type="ARBA" id="ARBA00004950"/>
    </source>
</evidence>
<dbReference type="SUPFAM" id="SSF46977">
    <property type="entry name" value="Succinate dehydrogenase/fumarate reductase flavoprotein C-terminal domain"/>
    <property type="match status" value="1"/>
</dbReference>
<feature type="domain" description="Fumarate reductase/succinate dehydrogenase flavoprotein-like C-terminal" evidence="15">
    <location>
        <begin position="517"/>
        <end position="600"/>
    </location>
</feature>
<dbReference type="PANTHER" id="PTHR42716">
    <property type="entry name" value="L-ASPARTATE OXIDASE"/>
    <property type="match status" value="1"/>
</dbReference>
<feature type="compositionally biased region" description="Polar residues" evidence="13">
    <location>
        <begin position="471"/>
        <end position="484"/>
    </location>
</feature>
<feature type="region of interest" description="Disordered" evidence="13">
    <location>
        <begin position="454"/>
        <end position="484"/>
    </location>
</feature>
<dbReference type="Pfam" id="PF02910">
    <property type="entry name" value="Succ_DH_flav_C"/>
    <property type="match status" value="1"/>
</dbReference>
<evidence type="ECO:0000256" key="1">
    <source>
        <dbReference type="ARBA" id="ARBA00001974"/>
    </source>
</evidence>
<dbReference type="OrthoDB" id="9806724at2"/>
<dbReference type="UniPathway" id="UPA00253">
    <property type="reaction ID" value="UER00326"/>
</dbReference>
<keyword evidence="7 12" id="KW-0662">Pyridine nucleotide biosynthesis</keyword>
<dbReference type="PRINTS" id="PR00368">
    <property type="entry name" value="FADPNR"/>
</dbReference>
<keyword evidence="8 12" id="KW-0274">FAD</keyword>
<dbReference type="NCBIfam" id="TIGR00551">
    <property type="entry name" value="nadB"/>
    <property type="match status" value="1"/>
</dbReference>
<keyword evidence="6 12" id="KW-0285">Flavoprotein</keyword>
<dbReference type="Pfam" id="PF00890">
    <property type="entry name" value="FAD_binding_2"/>
    <property type="match status" value="1"/>
</dbReference>
<dbReference type="InterPro" id="IPR037099">
    <property type="entry name" value="Fum_R/Succ_DH_flav-like_C_sf"/>
</dbReference>
<organism evidence="16 17">
    <name type="scientific">Psychrobacter pasteurii</name>
    <dbReference type="NCBI Taxonomy" id="1945520"/>
    <lineage>
        <taxon>Bacteria</taxon>
        <taxon>Pseudomonadati</taxon>
        <taxon>Pseudomonadota</taxon>
        <taxon>Gammaproteobacteria</taxon>
        <taxon>Moraxellales</taxon>
        <taxon>Moraxellaceae</taxon>
        <taxon>Psychrobacter</taxon>
    </lineage>
</organism>
<proteinExistence type="inferred from homology"/>
<dbReference type="InterPro" id="IPR003953">
    <property type="entry name" value="FAD-dep_OxRdtase_2_FAD-bd"/>
</dbReference>
<comment type="subcellular location">
    <subcellularLocation>
        <location evidence="12">Cytoplasm</location>
    </subcellularLocation>
</comment>
<dbReference type="Proteomes" id="UP000188169">
    <property type="component" value="Unassembled WGS sequence"/>
</dbReference>
<dbReference type="EC" id="1.4.3.16" evidence="4 11"/>
<dbReference type="SUPFAM" id="SSF51905">
    <property type="entry name" value="FAD/NAD(P)-binding domain"/>
    <property type="match status" value="1"/>
</dbReference>
<comment type="function">
    <text evidence="12">Catalyzes the oxidation of L-aspartate to iminoaspartate.</text>
</comment>
<comment type="pathway">
    <text evidence="2 12">Cofactor biosynthesis; NAD(+) biosynthesis; iminoaspartate from L-aspartate (oxidase route): step 1/1.</text>
</comment>
<evidence type="ECO:0000256" key="3">
    <source>
        <dbReference type="ARBA" id="ARBA00008562"/>
    </source>
</evidence>
<comment type="similarity">
    <text evidence="3 12">Belongs to the FAD-dependent oxidoreductase 2 family. NadB subfamily.</text>
</comment>
<evidence type="ECO:0000259" key="14">
    <source>
        <dbReference type="Pfam" id="PF00890"/>
    </source>
</evidence>
<evidence type="ECO:0000256" key="11">
    <source>
        <dbReference type="NCBIfam" id="TIGR00551"/>
    </source>
</evidence>
<evidence type="ECO:0000256" key="6">
    <source>
        <dbReference type="ARBA" id="ARBA00022630"/>
    </source>
</evidence>
<dbReference type="PANTHER" id="PTHR42716:SF2">
    <property type="entry name" value="L-ASPARTATE OXIDASE, CHLOROPLASTIC"/>
    <property type="match status" value="1"/>
</dbReference>
<evidence type="ECO:0000259" key="15">
    <source>
        <dbReference type="Pfam" id="PF02910"/>
    </source>
</evidence>
<comment type="cofactor">
    <cofactor evidence="1 12">
        <name>FAD</name>
        <dbReference type="ChEBI" id="CHEBI:57692"/>
    </cofactor>
</comment>
<dbReference type="GO" id="GO:0005737">
    <property type="term" value="C:cytoplasm"/>
    <property type="evidence" value="ECO:0007669"/>
    <property type="project" value="UniProtKB-SubCell"/>
</dbReference>
<dbReference type="AlphaFoldDB" id="A0A1R4EDL5"/>
<name>A0A1R4EDL5_9GAMM</name>
<evidence type="ECO:0000313" key="17">
    <source>
        <dbReference type="Proteomes" id="UP000188169"/>
    </source>
</evidence>
<gene>
    <name evidence="16" type="primary">nadB</name>
    <name evidence="16" type="ORF">A1019T_00545</name>
</gene>
<keyword evidence="17" id="KW-1185">Reference proteome</keyword>
<evidence type="ECO:0000256" key="13">
    <source>
        <dbReference type="SAM" id="MobiDB-lite"/>
    </source>
</evidence>
<dbReference type="RefSeq" id="WP_077447986.1">
    <property type="nucleotide sequence ID" value="NZ_FUGD01000050.1"/>
</dbReference>
<dbReference type="Gene3D" id="3.50.50.60">
    <property type="entry name" value="FAD/NAD(P)-binding domain"/>
    <property type="match status" value="1"/>
</dbReference>
<evidence type="ECO:0000256" key="4">
    <source>
        <dbReference type="ARBA" id="ARBA00012173"/>
    </source>
</evidence>
<comment type="catalytic activity">
    <reaction evidence="10">
        <text>L-aspartate + O2 = iminosuccinate + H2O2</text>
        <dbReference type="Rhea" id="RHEA:25876"/>
        <dbReference type="ChEBI" id="CHEBI:15379"/>
        <dbReference type="ChEBI" id="CHEBI:16240"/>
        <dbReference type="ChEBI" id="CHEBI:29991"/>
        <dbReference type="ChEBI" id="CHEBI:77875"/>
        <dbReference type="EC" id="1.4.3.16"/>
    </reaction>
    <physiologicalReaction direction="left-to-right" evidence="10">
        <dbReference type="Rhea" id="RHEA:25877"/>
    </physiologicalReaction>
</comment>
<dbReference type="InterPro" id="IPR015939">
    <property type="entry name" value="Fum_Rdtase/Succ_DH_flav-like_C"/>
</dbReference>
<evidence type="ECO:0000256" key="10">
    <source>
        <dbReference type="ARBA" id="ARBA00048305"/>
    </source>
</evidence>
<accession>A0A1R4EDL5</accession>